<keyword evidence="1" id="KW-0175">Coiled coil</keyword>
<evidence type="ECO:0000313" key="4">
    <source>
        <dbReference type="Proteomes" id="UP001470230"/>
    </source>
</evidence>
<sequence>MDKETEPSSVDRIVMETLGGLIGTVDEPGMNVSNSDESNKVEVDKENETQNVENEIQHVENEIQHVENEQPTFATTSEDIDVHIHNSNLLILNPELIKKENNTNEKEESNEEKERREFYRMLLGSNSTPTSRLSNNNCTKKSASIPRPPSENLSENEINAIVENLLKGKKYPNLNNPGTVAKVVKELDSRRIDALNKNEYLKSKKIGDIIEAVKNQMYQADRDLMFKENIETLKQRHQEALDAYEGAKAEWKKRHVDFVEKCKKEASDLQAKHDNDMADLGAKWTDPSMLRKFTKRSPYLLQQKAVEKYMVLAGNLEGAEETKKINQQNERAEAQRKFLNMQESYESSRKQLIESQNEEINQMKIQQEVRYRQMLVNEQDALELCRKRIVTAQRNLDEQSDVDKYLAKKFKKAPGTVLPLSVINTFEDLPALSRGKGYAKGDVGRHVTPKPEPLQLPPLKVRQSKQTKIVINFK</sequence>
<dbReference type="PANTHER" id="PTHR47026:SF2">
    <property type="entry name" value="FLAGELLAR ASSOCIATED PROTEIN"/>
    <property type="match status" value="1"/>
</dbReference>
<proteinExistence type="predicted"/>
<evidence type="ECO:0000256" key="1">
    <source>
        <dbReference type="SAM" id="Coils"/>
    </source>
</evidence>
<dbReference type="PANTHER" id="PTHR47026">
    <property type="entry name" value="PIGMENTOSA GTPASE REGULATOR-LIKE PROTEIN, PUTATIVE-RELATED"/>
    <property type="match status" value="1"/>
</dbReference>
<feature type="compositionally biased region" description="Polar residues" evidence="2">
    <location>
        <begin position="125"/>
        <end position="142"/>
    </location>
</feature>
<keyword evidence="4" id="KW-1185">Reference proteome</keyword>
<evidence type="ECO:0000313" key="3">
    <source>
        <dbReference type="EMBL" id="KAK8846109.1"/>
    </source>
</evidence>
<organism evidence="3 4">
    <name type="scientific">Tritrichomonas musculus</name>
    <dbReference type="NCBI Taxonomy" id="1915356"/>
    <lineage>
        <taxon>Eukaryota</taxon>
        <taxon>Metamonada</taxon>
        <taxon>Parabasalia</taxon>
        <taxon>Tritrichomonadida</taxon>
        <taxon>Tritrichomonadidae</taxon>
        <taxon>Tritrichomonas</taxon>
    </lineage>
</organism>
<evidence type="ECO:0000256" key="2">
    <source>
        <dbReference type="SAM" id="MobiDB-lite"/>
    </source>
</evidence>
<dbReference type="EMBL" id="JAPFFF010000029">
    <property type="protein sequence ID" value="KAK8846109.1"/>
    <property type="molecule type" value="Genomic_DNA"/>
</dbReference>
<feature type="region of interest" description="Disordered" evidence="2">
    <location>
        <begin position="125"/>
        <end position="152"/>
    </location>
</feature>
<protein>
    <submittedName>
        <fullName evidence="3">Uncharacterized protein</fullName>
    </submittedName>
</protein>
<comment type="caution">
    <text evidence="3">The sequence shown here is derived from an EMBL/GenBank/DDBJ whole genome shotgun (WGS) entry which is preliminary data.</text>
</comment>
<feature type="coiled-coil region" evidence="1">
    <location>
        <begin position="227"/>
        <end position="254"/>
    </location>
</feature>
<name>A0ABR2HF95_9EUKA</name>
<reference evidence="3 4" key="1">
    <citation type="submission" date="2024-04" db="EMBL/GenBank/DDBJ databases">
        <title>Tritrichomonas musculus Genome.</title>
        <authorList>
            <person name="Alves-Ferreira E."/>
            <person name="Grigg M."/>
            <person name="Lorenzi H."/>
            <person name="Galac M."/>
        </authorList>
    </citation>
    <scope>NUCLEOTIDE SEQUENCE [LARGE SCALE GENOMIC DNA]</scope>
    <source>
        <strain evidence="3 4">EAF2021</strain>
    </source>
</reference>
<dbReference type="Proteomes" id="UP001470230">
    <property type="component" value="Unassembled WGS sequence"/>
</dbReference>
<feature type="region of interest" description="Disordered" evidence="2">
    <location>
        <begin position="22"/>
        <end position="48"/>
    </location>
</feature>
<feature type="compositionally biased region" description="Basic and acidic residues" evidence="2">
    <location>
        <begin position="37"/>
        <end position="48"/>
    </location>
</feature>
<gene>
    <name evidence="3" type="ORF">M9Y10_020111</name>
</gene>
<accession>A0ABR2HF95</accession>